<dbReference type="PANTHER" id="PTHR46577:SF1">
    <property type="entry name" value="HTH-TYPE TRANSCRIPTIONAL REGULATORY PROTEIN GABR"/>
    <property type="match status" value="1"/>
</dbReference>
<dbReference type="InterPro" id="IPR036388">
    <property type="entry name" value="WH-like_DNA-bd_sf"/>
</dbReference>
<dbReference type="PROSITE" id="PS50949">
    <property type="entry name" value="HTH_GNTR"/>
    <property type="match status" value="1"/>
</dbReference>
<dbReference type="SUPFAM" id="SSF46785">
    <property type="entry name" value="Winged helix' DNA-binding domain"/>
    <property type="match status" value="1"/>
</dbReference>
<organism evidence="6 7">
    <name type="scientific">Enterobacter agglomerans</name>
    <name type="common">Erwinia herbicola</name>
    <name type="synonym">Pantoea agglomerans</name>
    <dbReference type="NCBI Taxonomy" id="549"/>
    <lineage>
        <taxon>Bacteria</taxon>
        <taxon>Pseudomonadati</taxon>
        <taxon>Pseudomonadota</taxon>
        <taxon>Gammaproteobacteria</taxon>
        <taxon>Enterobacterales</taxon>
        <taxon>Erwiniaceae</taxon>
        <taxon>Pantoea</taxon>
        <taxon>Pantoea agglomerans group</taxon>
    </lineage>
</organism>
<keyword evidence="2" id="KW-0805">Transcription regulation</keyword>
<dbReference type="CDD" id="cd07377">
    <property type="entry name" value="WHTH_GntR"/>
    <property type="match status" value="1"/>
</dbReference>
<evidence type="ECO:0000256" key="1">
    <source>
        <dbReference type="ARBA" id="ARBA00022898"/>
    </source>
</evidence>
<dbReference type="InterPro" id="IPR036390">
    <property type="entry name" value="WH_DNA-bd_sf"/>
</dbReference>
<keyword evidence="1" id="KW-0663">Pyridoxal phosphate</keyword>
<dbReference type="InterPro" id="IPR000524">
    <property type="entry name" value="Tscrpt_reg_HTH_GntR"/>
</dbReference>
<comment type="caution">
    <text evidence="6">The sequence shown here is derived from an EMBL/GenBank/DDBJ whole genome shotgun (WGS) entry which is preliminary data.</text>
</comment>
<evidence type="ECO:0000313" key="7">
    <source>
        <dbReference type="Proteomes" id="UP000461948"/>
    </source>
</evidence>
<reference evidence="6 7" key="1">
    <citation type="submission" date="2019-11" db="EMBL/GenBank/DDBJ databases">
        <title>Draft Genome Sequence of Plant Growth-Promoting Rhizosphere-Associated Bacteria.</title>
        <authorList>
            <person name="Vasilyev I.Y."/>
            <person name="Radchenko V."/>
            <person name="Ilnitskaya E.V."/>
        </authorList>
    </citation>
    <scope>NUCLEOTIDE SEQUENCE [LARGE SCALE GENOMIC DNA]</scope>
    <source>
        <strain evidence="6 7">VRA_MhP_f</strain>
    </source>
</reference>
<dbReference type="GO" id="GO:0003700">
    <property type="term" value="F:DNA-binding transcription factor activity"/>
    <property type="evidence" value="ECO:0007669"/>
    <property type="project" value="InterPro"/>
</dbReference>
<accession>A0A7X2MPF8</accession>
<sequence>MADIIGEQESQSSRYRQIAEQIKQAIHAGSLAPDSRLPSVRTLATQYNVSLTTALKTLRTLEDERYAVARPKSGFFVAPQRPSSRQLPAVSEQPRAIAPLDEQTELHLAMLGSDCRVRLDLANGDSALYPVKRIGLLMRQMGYSKPAL</sequence>
<proteinExistence type="predicted"/>
<name>A0A7X2MPF8_ENTAG</name>
<feature type="domain" description="HTH gntR-type" evidence="5">
    <location>
        <begin position="12"/>
        <end position="80"/>
    </location>
</feature>
<protein>
    <submittedName>
        <fullName evidence="6">GntR family transcriptional regulator</fullName>
    </submittedName>
</protein>
<dbReference type="AlphaFoldDB" id="A0A7X2MPF8"/>
<evidence type="ECO:0000259" key="5">
    <source>
        <dbReference type="PROSITE" id="PS50949"/>
    </source>
</evidence>
<evidence type="ECO:0000313" key="6">
    <source>
        <dbReference type="EMBL" id="MSE16940.1"/>
    </source>
</evidence>
<feature type="non-terminal residue" evidence="6">
    <location>
        <position position="148"/>
    </location>
</feature>
<dbReference type="PANTHER" id="PTHR46577">
    <property type="entry name" value="HTH-TYPE TRANSCRIPTIONAL REGULATORY PROTEIN GABR"/>
    <property type="match status" value="1"/>
</dbReference>
<dbReference type="GO" id="GO:0003677">
    <property type="term" value="F:DNA binding"/>
    <property type="evidence" value="ECO:0007669"/>
    <property type="project" value="UniProtKB-KW"/>
</dbReference>
<keyword evidence="3" id="KW-0238">DNA-binding</keyword>
<evidence type="ECO:0000256" key="4">
    <source>
        <dbReference type="ARBA" id="ARBA00023163"/>
    </source>
</evidence>
<dbReference type="Proteomes" id="UP000461948">
    <property type="component" value="Unassembled WGS sequence"/>
</dbReference>
<gene>
    <name evidence="6" type="ORF">GKC49_18040</name>
</gene>
<dbReference type="SMART" id="SM00345">
    <property type="entry name" value="HTH_GNTR"/>
    <property type="match status" value="1"/>
</dbReference>
<dbReference type="EMBL" id="WKLC01000920">
    <property type="protein sequence ID" value="MSE16940.1"/>
    <property type="molecule type" value="Genomic_DNA"/>
</dbReference>
<dbReference type="InterPro" id="IPR051446">
    <property type="entry name" value="HTH_trans_reg/aminotransferase"/>
</dbReference>
<keyword evidence="4" id="KW-0804">Transcription</keyword>
<evidence type="ECO:0000256" key="2">
    <source>
        <dbReference type="ARBA" id="ARBA00023015"/>
    </source>
</evidence>
<evidence type="ECO:0000256" key="3">
    <source>
        <dbReference type="ARBA" id="ARBA00023125"/>
    </source>
</evidence>
<dbReference type="Gene3D" id="1.10.10.10">
    <property type="entry name" value="Winged helix-like DNA-binding domain superfamily/Winged helix DNA-binding domain"/>
    <property type="match status" value="1"/>
</dbReference>
<dbReference type="Pfam" id="PF00392">
    <property type="entry name" value="GntR"/>
    <property type="match status" value="1"/>
</dbReference>